<evidence type="ECO:0000256" key="1">
    <source>
        <dbReference type="SAM" id="Phobius"/>
    </source>
</evidence>
<feature type="transmembrane region" description="Helical" evidence="1">
    <location>
        <begin position="65"/>
        <end position="84"/>
    </location>
</feature>
<dbReference type="KEGG" id="vg:55006868"/>
<dbReference type="RefSeq" id="YP_009815640.1">
    <property type="nucleotide sequence ID" value="NC_048097.1"/>
</dbReference>
<keyword evidence="3" id="KW-1185">Reference proteome</keyword>
<dbReference type="Proteomes" id="UP000273593">
    <property type="component" value="Segment"/>
</dbReference>
<protein>
    <submittedName>
        <fullName evidence="2">Membrane protein</fullName>
    </submittedName>
</protein>
<sequence>MPAEDPHTPTKAETDLLIAFTRLEGKVDVALAQHGADIAVHGKEIQDHEARLRTLESTPTVSPRTLWTTVASAAGLMVAAYPIIQQIITR</sequence>
<reference evidence="3" key="1">
    <citation type="submission" date="2018-09" db="EMBL/GenBank/DDBJ databases">
        <authorList>
            <person name="Rimple P.A."/>
            <person name="Stoner T.H."/>
            <person name="Garlena R.A."/>
            <person name="Russell D.A."/>
            <person name="Pope W.H."/>
            <person name="Jacobs-Sera D."/>
            <person name="Hatfull G.F."/>
        </authorList>
    </citation>
    <scope>NUCLEOTIDE SEQUENCE [LARGE SCALE GENOMIC DNA]</scope>
</reference>
<dbReference type="EMBL" id="MH834629">
    <property type="protein sequence ID" value="AYN59108.1"/>
    <property type="molecule type" value="Genomic_DNA"/>
</dbReference>
<keyword evidence="1" id="KW-0812">Transmembrane</keyword>
<name>A0A3G2KJE0_9CAUD</name>
<proteinExistence type="predicted"/>
<keyword evidence="1" id="KW-1133">Transmembrane helix</keyword>
<gene>
    <name evidence="2" type="primary">22</name>
    <name evidence="2" type="ORF">PBI_YANG_22</name>
</gene>
<accession>A0A3G2KJE0</accession>
<evidence type="ECO:0000313" key="2">
    <source>
        <dbReference type="EMBL" id="AYN59108.1"/>
    </source>
</evidence>
<dbReference type="GeneID" id="55006868"/>
<evidence type="ECO:0000313" key="3">
    <source>
        <dbReference type="Proteomes" id="UP000273593"/>
    </source>
</evidence>
<organism evidence="2 3">
    <name type="scientific">Arthrobacter phage Yang</name>
    <dbReference type="NCBI Taxonomy" id="2419970"/>
    <lineage>
        <taxon>Viruses</taxon>
        <taxon>Duplodnaviria</taxon>
        <taxon>Heunggongvirae</taxon>
        <taxon>Uroviricota</taxon>
        <taxon>Caudoviricetes</taxon>
        <taxon>Casidaviridae</taxon>
        <taxon>Yangvirus</taxon>
        <taxon>Yangvirus yang</taxon>
        <taxon>Arthobacter virus Yang</taxon>
    </lineage>
</organism>
<keyword evidence="1" id="KW-0472">Membrane</keyword>